<dbReference type="Proteomes" id="UP001210809">
    <property type="component" value="Unassembled WGS sequence"/>
</dbReference>
<proteinExistence type="predicted"/>
<keyword evidence="1" id="KW-0436">Ligase</keyword>
<gene>
    <name evidence="1" type="ORF">PNE09_07740</name>
</gene>
<name>A0AAW6D0N5_9FIRM</name>
<dbReference type="AlphaFoldDB" id="A0AAW6D0N5"/>
<accession>A0AAW6D0N5</accession>
<reference evidence="1" key="1">
    <citation type="submission" date="2023-01" db="EMBL/GenBank/DDBJ databases">
        <title>Human gut microbiome strain richness.</title>
        <authorList>
            <person name="Chen-Liaw A."/>
        </authorList>
    </citation>
    <scope>NUCLEOTIDE SEQUENCE</scope>
    <source>
        <strain evidence="1">1001283st1_G1_1001283B150217_161031</strain>
    </source>
</reference>
<comment type="caution">
    <text evidence="1">The sequence shown here is derived from an EMBL/GenBank/DDBJ whole genome shotgun (WGS) entry which is preliminary data.</text>
</comment>
<dbReference type="GO" id="GO:0016874">
    <property type="term" value="F:ligase activity"/>
    <property type="evidence" value="ECO:0007669"/>
    <property type="project" value="UniProtKB-KW"/>
</dbReference>
<dbReference type="EMBL" id="JAQLXW010000009">
    <property type="protein sequence ID" value="MDB8003959.1"/>
    <property type="molecule type" value="Genomic_DNA"/>
</dbReference>
<protein>
    <submittedName>
        <fullName evidence="1">DNA ligase</fullName>
    </submittedName>
</protein>
<organism evidence="1 2">
    <name type="scientific">[Eubacterium] siraeum</name>
    <dbReference type="NCBI Taxonomy" id="39492"/>
    <lineage>
        <taxon>Bacteria</taxon>
        <taxon>Bacillati</taxon>
        <taxon>Bacillota</taxon>
        <taxon>Clostridia</taxon>
        <taxon>Eubacteriales</taxon>
        <taxon>Oscillospiraceae</taxon>
        <taxon>Oscillospiraceae incertae sedis</taxon>
    </lineage>
</organism>
<sequence>MSKIREVEQAIRELRDAASLLNDTANWLYELFSADKVQEHNTDSAETQKQLTLEEVRAVCAEKSRAGFTAEVKSIITKHGADKLSVIKPEEYAAVLAEVEVLGNAD</sequence>
<evidence type="ECO:0000313" key="1">
    <source>
        <dbReference type="EMBL" id="MDB8003959.1"/>
    </source>
</evidence>
<evidence type="ECO:0000313" key="2">
    <source>
        <dbReference type="Proteomes" id="UP001210809"/>
    </source>
</evidence>